<organism evidence="5 6">
    <name type="scientific">Fulvivirga kasyanovii</name>
    <dbReference type="NCBI Taxonomy" id="396812"/>
    <lineage>
        <taxon>Bacteria</taxon>
        <taxon>Pseudomonadati</taxon>
        <taxon>Bacteroidota</taxon>
        <taxon>Cytophagia</taxon>
        <taxon>Cytophagales</taxon>
        <taxon>Fulvivirgaceae</taxon>
        <taxon>Fulvivirga</taxon>
    </lineage>
</organism>
<evidence type="ECO:0000259" key="4">
    <source>
        <dbReference type="PROSITE" id="PS01124"/>
    </source>
</evidence>
<feature type="domain" description="HTH araC/xylS-type" evidence="4">
    <location>
        <begin position="230"/>
        <end position="327"/>
    </location>
</feature>
<evidence type="ECO:0000256" key="1">
    <source>
        <dbReference type="ARBA" id="ARBA00023015"/>
    </source>
</evidence>
<comment type="caution">
    <text evidence="5">The sequence shown here is derived from an EMBL/GenBank/DDBJ whole genome shotgun (WGS) entry which is preliminary data.</text>
</comment>
<sequence>MDFKKQFMGSLLAYATQRNMDVQALCSSSGMESPDADISPAQMNDLWHNAANLSGDQSFGLHFGEAMQLSALGVVGQVVLTSSTVAEALSQAGKLIYLITDIFTLEVSHAADTFTISLIANGKSASEFPSTYRHMGEYLLAFVIHELDGLILRKIKPVSVEVPFDIAHKPEYERVLRTSNISFTQSFKITFDSDYLSLPVITANHTLQAYALKQIDILLIENSHTGPLKDKVFNHLLANSYLNNITLDDVASNFNMGARTLQRKLKNEGITFMEIVEEVRKNLAIQYLNKGDHQVKEIAYALGYQDPSGFVRAFKRWTGKKPSNYLA</sequence>
<evidence type="ECO:0000313" key="6">
    <source>
        <dbReference type="Proteomes" id="UP000798808"/>
    </source>
</evidence>
<dbReference type="InterPro" id="IPR020449">
    <property type="entry name" value="Tscrpt_reg_AraC-type_HTH"/>
</dbReference>
<evidence type="ECO:0000256" key="2">
    <source>
        <dbReference type="ARBA" id="ARBA00023125"/>
    </source>
</evidence>
<keyword evidence="1" id="KW-0805">Transcription regulation</keyword>
<dbReference type="Gene3D" id="1.10.10.60">
    <property type="entry name" value="Homeodomain-like"/>
    <property type="match status" value="1"/>
</dbReference>
<dbReference type="SUPFAM" id="SSF46689">
    <property type="entry name" value="Homeodomain-like"/>
    <property type="match status" value="1"/>
</dbReference>
<proteinExistence type="predicted"/>
<evidence type="ECO:0000256" key="3">
    <source>
        <dbReference type="ARBA" id="ARBA00023163"/>
    </source>
</evidence>
<dbReference type="EMBL" id="SMLW01000604">
    <property type="protein sequence ID" value="MTI26911.1"/>
    <property type="molecule type" value="Genomic_DNA"/>
</dbReference>
<dbReference type="PANTHER" id="PTHR47894">
    <property type="entry name" value="HTH-TYPE TRANSCRIPTIONAL REGULATOR GADX"/>
    <property type="match status" value="1"/>
</dbReference>
<keyword evidence="2" id="KW-0238">DNA-binding</keyword>
<name>A0ABW9RSA8_9BACT</name>
<dbReference type="Pfam" id="PF12833">
    <property type="entry name" value="HTH_18"/>
    <property type="match status" value="1"/>
</dbReference>
<dbReference type="Proteomes" id="UP000798808">
    <property type="component" value="Unassembled WGS sequence"/>
</dbReference>
<dbReference type="PROSITE" id="PS01124">
    <property type="entry name" value="HTH_ARAC_FAMILY_2"/>
    <property type="match status" value="1"/>
</dbReference>
<dbReference type="Pfam" id="PF12625">
    <property type="entry name" value="Arabinose_bd"/>
    <property type="match status" value="1"/>
</dbReference>
<dbReference type="PANTHER" id="PTHR47894:SF1">
    <property type="entry name" value="HTH-TYPE TRANSCRIPTIONAL REGULATOR VQSM"/>
    <property type="match status" value="1"/>
</dbReference>
<keyword evidence="6" id="KW-1185">Reference proteome</keyword>
<accession>A0ABW9RSA8</accession>
<dbReference type="InterPro" id="IPR032687">
    <property type="entry name" value="AraC-type_N"/>
</dbReference>
<evidence type="ECO:0000313" key="5">
    <source>
        <dbReference type="EMBL" id="MTI26911.1"/>
    </source>
</evidence>
<dbReference type="InterPro" id="IPR018060">
    <property type="entry name" value="HTH_AraC"/>
</dbReference>
<protein>
    <submittedName>
        <fullName evidence="5">AraC family transcriptional regulator</fullName>
    </submittedName>
</protein>
<gene>
    <name evidence="5" type="ORF">E1163_18285</name>
</gene>
<dbReference type="PRINTS" id="PR00032">
    <property type="entry name" value="HTHARAC"/>
</dbReference>
<reference evidence="5 6" key="1">
    <citation type="submission" date="2019-02" db="EMBL/GenBank/DDBJ databases">
        <authorList>
            <person name="Goldberg S.R."/>
            <person name="Haltli B.A."/>
            <person name="Correa H."/>
            <person name="Russell K.G."/>
        </authorList>
    </citation>
    <scope>NUCLEOTIDE SEQUENCE [LARGE SCALE GENOMIC DNA]</scope>
    <source>
        <strain evidence="5 6">JCM 16186</strain>
    </source>
</reference>
<keyword evidence="3" id="KW-0804">Transcription</keyword>
<dbReference type="InterPro" id="IPR009057">
    <property type="entry name" value="Homeodomain-like_sf"/>
</dbReference>
<dbReference type="SMART" id="SM00342">
    <property type="entry name" value="HTH_ARAC"/>
    <property type="match status" value="1"/>
</dbReference>